<evidence type="ECO:0000313" key="4">
    <source>
        <dbReference type="EMBL" id="KAF4310482.1"/>
    </source>
</evidence>
<name>A0A8H4NCQ0_9PEZI</name>
<feature type="compositionally biased region" description="Acidic residues" evidence="2">
    <location>
        <begin position="213"/>
        <end position="227"/>
    </location>
</feature>
<feature type="domain" description="Integrase catalytic" evidence="3">
    <location>
        <begin position="1"/>
        <end position="152"/>
    </location>
</feature>
<dbReference type="PROSITE" id="PS50994">
    <property type="entry name" value="INTEGRASE"/>
    <property type="match status" value="1"/>
</dbReference>
<dbReference type="InterPro" id="IPR012337">
    <property type="entry name" value="RNaseH-like_sf"/>
</dbReference>
<dbReference type="SUPFAM" id="SSF56672">
    <property type="entry name" value="DNA/RNA polymerases"/>
    <property type="match status" value="1"/>
</dbReference>
<keyword evidence="4" id="KW-0548">Nucleotidyltransferase</keyword>
<evidence type="ECO:0000313" key="5">
    <source>
        <dbReference type="Proteomes" id="UP000572817"/>
    </source>
</evidence>
<dbReference type="InterPro" id="IPR013103">
    <property type="entry name" value="RVT_2"/>
</dbReference>
<keyword evidence="4" id="KW-0695">RNA-directed DNA polymerase</keyword>
<accession>A0A8H4NCQ0</accession>
<dbReference type="InterPro" id="IPR036397">
    <property type="entry name" value="RNaseH_sf"/>
</dbReference>
<dbReference type="PANTHER" id="PTHR11439">
    <property type="entry name" value="GAG-POL-RELATED RETROTRANSPOSON"/>
    <property type="match status" value="1"/>
</dbReference>
<dbReference type="Gene3D" id="3.30.420.10">
    <property type="entry name" value="Ribonuclease H-like superfamily/Ribonuclease H"/>
    <property type="match status" value="1"/>
</dbReference>
<evidence type="ECO:0000259" key="3">
    <source>
        <dbReference type="PROSITE" id="PS50994"/>
    </source>
</evidence>
<organism evidence="4 5">
    <name type="scientific">Botryosphaeria dothidea</name>
    <dbReference type="NCBI Taxonomy" id="55169"/>
    <lineage>
        <taxon>Eukaryota</taxon>
        <taxon>Fungi</taxon>
        <taxon>Dikarya</taxon>
        <taxon>Ascomycota</taxon>
        <taxon>Pezizomycotina</taxon>
        <taxon>Dothideomycetes</taxon>
        <taxon>Dothideomycetes incertae sedis</taxon>
        <taxon>Botryosphaeriales</taxon>
        <taxon>Botryosphaeriaceae</taxon>
        <taxon>Botryosphaeria</taxon>
    </lineage>
</organism>
<protein>
    <submittedName>
        <fullName evidence="4">Reverse transcriptase RNA-dependent DNA polymerase</fullName>
    </submittedName>
</protein>
<evidence type="ECO:0000256" key="2">
    <source>
        <dbReference type="SAM" id="MobiDB-lite"/>
    </source>
</evidence>
<sequence length="833" mass="95597">MTSMIQAFNGNQYITHLECTEINFTLAKTHALKSEVPDIILDFLQLLKVRFDCQTAFLRSDGEKSLGHAFSQELRRRGITWETSSPYTPQQNGNSEQSGHLIILKARALRVGANLPDRLWPETVQAAVYIFNRTPSRRLGWRTPFELLHGKKPNVSHLQDRIIRTRDVTFNENLRYSPDDNEHYHEVPEAEEEPHTLERPRIHLSNSDTKDSELEDVTTPDTSESEGEGVGADTTEGQMPTPMPTEDSWGDSQLPQRRLLPAQYDTDPLATAEVGNRAPRADMISGAQAAVIENNNWDDQSYLKAFVAGLSMREPMPKIHKDQLPPPPSNHSELITHPFKDQFMEAMDKALKKNEHQEVWKRVPILNARKAGKQVIPLTWVYTYKFDEKGNLIKFKARICVRGDLQHTYQDTYAATLAFKILRFLLAIIYAFDLEMRQYDVVNAFPHVPLDKEVYCSPPEGMNIASGLVLLLLRALYGLKQSPALWQKHFCKTLKSLGLRPIGDAPYLYFNDYLLVFFFMDNVIIAFKKKDEVYANAFQEKLFKFLAIRIVRDREKRQLWLSQESYINGLISKYGVKDHSFARTPLPTDEDIRTNDDLATAQEIRAYQSIIGSINFAAICTRPDIAFASTRLSEYLRNPSERHIHLAKRVLSYLAGTKHHSICYHGNSSDEKNIFTISSDASYANDVETRRSHQGSLYILYDSPIDWRATKQPTVTTSTTEAELLALLETARQYYWWKRLFKQLDYNPGHLIQVQCDNKQTLRLMEENAAKLATKLRHVDIHSHWLRQETQAGNIHFRWTPTASMFANGLTKPLPRQKHRTFVAQLGLLPAPT</sequence>
<keyword evidence="5" id="KW-1185">Reference proteome</keyword>
<keyword evidence="4" id="KW-0808">Transferase</keyword>
<dbReference type="EMBL" id="WWBZ02000015">
    <property type="protein sequence ID" value="KAF4310482.1"/>
    <property type="molecule type" value="Genomic_DNA"/>
</dbReference>
<dbReference type="SUPFAM" id="SSF53098">
    <property type="entry name" value="Ribonuclease H-like"/>
    <property type="match status" value="1"/>
</dbReference>
<evidence type="ECO:0000256" key="1">
    <source>
        <dbReference type="ARBA" id="ARBA00022884"/>
    </source>
</evidence>
<dbReference type="InterPro" id="IPR043502">
    <property type="entry name" value="DNA/RNA_pol_sf"/>
</dbReference>
<feature type="compositionally biased region" description="Basic and acidic residues" evidence="2">
    <location>
        <begin position="177"/>
        <end position="201"/>
    </location>
</feature>
<dbReference type="Proteomes" id="UP000572817">
    <property type="component" value="Unassembled WGS sequence"/>
</dbReference>
<dbReference type="GO" id="GO:0003964">
    <property type="term" value="F:RNA-directed DNA polymerase activity"/>
    <property type="evidence" value="ECO:0007669"/>
    <property type="project" value="UniProtKB-KW"/>
</dbReference>
<dbReference type="InterPro" id="IPR001584">
    <property type="entry name" value="Integrase_cat-core"/>
</dbReference>
<keyword evidence="1" id="KW-0694">RNA-binding</keyword>
<dbReference type="Pfam" id="PF07727">
    <property type="entry name" value="RVT_2"/>
    <property type="match status" value="1"/>
</dbReference>
<gene>
    <name evidence="4" type="ORF">GTA08_BOTSDO13974</name>
</gene>
<proteinExistence type="predicted"/>
<dbReference type="OrthoDB" id="3693885at2759"/>
<dbReference type="GO" id="GO:0003723">
    <property type="term" value="F:RNA binding"/>
    <property type="evidence" value="ECO:0007669"/>
    <property type="project" value="UniProtKB-KW"/>
</dbReference>
<dbReference type="AlphaFoldDB" id="A0A8H4NCQ0"/>
<comment type="caution">
    <text evidence="4">The sequence shown here is derived from an EMBL/GenBank/DDBJ whole genome shotgun (WGS) entry which is preliminary data.</text>
</comment>
<dbReference type="CDD" id="cd09272">
    <property type="entry name" value="RNase_HI_RT_Ty1"/>
    <property type="match status" value="1"/>
</dbReference>
<reference evidence="4" key="1">
    <citation type="submission" date="2020-04" db="EMBL/GenBank/DDBJ databases">
        <title>Genome Assembly and Annotation of Botryosphaeria dothidea sdau 11-99, a Latent Pathogen of Apple Fruit Ring Rot in China.</title>
        <authorList>
            <person name="Yu C."/>
            <person name="Diao Y."/>
            <person name="Lu Q."/>
            <person name="Zhao J."/>
            <person name="Cui S."/>
            <person name="Peng C."/>
            <person name="He B."/>
            <person name="Liu H."/>
        </authorList>
    </citation>
    <scope>NUCLEOTIDE SEQUENCE [LARGE SCALE GENOMIC DNA]</scope>
    <source>
        <strain evidence="4">Sdau11-99</strain>
    </source>
</reference>
<dbReference type="GO" id="GO:0005634">
    <property type="term" value="C:nucleus"/>
    <property type="evidence" value="ECO:0007669"/>
    <property type="project" value="UniProtKB-ARBA"/>
</dbReference>
<dbReference type="GO" id="GO:0015074">
    <property type="term" value="P:DNA integration"/>
    <property type="evidence" value="ECO:0007669"/>
    <property type="project" value="InterPro"/>
</dbReference>
<feature type="region of interest" description="Disordered" evidence="2">
    <location>
        <begin position="173"/>
        <end position="253"/>
    </location>
</feature>